<dbReference type="NCBIfam" id="NF006477">
    <property type="entry name" value="PRK08881.1"/>
    <property type="match status" value="1"/>
</dbReference>
<keyword evidence="2 4" id="KW-0689">Ribosomal protein</keyword>
<gene>
    <name evidence="4" type="primary">rps14</name>
</gene>
<evidence type="ECO:0000256" key="3">
    <source>
        <dbReference type="ARBA" id="ARBA00023274"/>
    </source>
</evidence>
<accession>A0A4D6C7J2</accession>
<evidence type="ECO:0000313" key="4">
    <source>
        <dbReference type="EMBL" id="QBX98823.1"/>
    </source>
</evidence>
<dbReference type="GO" id="GO:0006412">
    <property type="term" value="P:translation"/>
    <property type="evidence" value="ECO:0007669"/>
    <property type="project" value="InterPro"/>
</dbReference>
<dbReference type="Pfam" id="PF00253">
    <property type="entry name" value="Ribosomal_S14"/>
    <property type="match status" value="1"/>
</dbReference>
<proteinExistence type="inferred from homology"/>
<dbReference type="EMBL" id="MK086008">
    <property type="protein sequence ID" value="QBX98823.1"/>
    <property type="molecule type" value="Genomic_DNA"/>
</dbReference>
<geneLocation type="mitochondrion" evidence="4"/>
<dbReference type="GeneID" id="40513567"/>
<comment type="similarity">
    <text evidence="1">Belongs to the universal ribosomal protein uS14 family.</text>
</comment>
<reference evidence="4" key="1">
    <citation type="journal article" date="2019" name="Genome Biol. Evol.">
        <title>Tracing the Evolution of the Plastome and Mitogenome in the Chloropicophyceae Uncovered Convergent tRNA Gene Losses and a Variant Plastid Genetic Code.</title>
        <authorList>
            <person name="Turmel M."/>
            <person name="Dos Santos A.L."/>
            <person name="Otis C."/>
            <person name="Sergerie R."/>
            <person name="Lemieux C."/>
        </authorList>
    </citation>
    <scope>NUCLEOTIDE SEQUENCE</scope>
</reference>
<dbReference type="AlphaFoldDB" id="A0A4D6C7J2"/>
<evidence type="ECO:0000256" key="2">
    <source>
        <dbReference type="ARBA" id="ARBA00022980"/>
    </source>
</evidence>
<dbReference type="GO" id="GO:0005737">
    <property type="term" value="C:cytoplasm"/>
    <property type="evidence" value="ECO:0007669"/>
    <property type="project" value="UniProtKB-ARBA"/>
</dbReference>
<dbReference type="FunFam" id="1.10.287.1480:FF:000001">
    <property type="entry name" value="30S ribosomal protein S14"/>
    <property type="match status" value="1"/>
</dbReference>
<dbReference type="PANTHER" id="PTHR19836">
    <property type="entry name" value="30S RIBOSOMAL PROTEIN S14"/>
    <property type="match status" value="1"/>
</dbReference>
<sequence length="100" mass="11622">MKNNKIQKDNRIRQLVKKYEVRRRVLKALIQDLSLPVETRARFAAELHRLPRNASKTRVVNRCILTGRGHSVYRFCRISRIALRDLASKGLIPGLSKASW</sequence>
<dbReference type="RefSeq" id="YP_009647144.1">
    <property type="nucleotide sequence ID" value="NC_042602.1"/>
</dbReference>
<dbReference type="SUPFAM" id="SSF57716">
    <property type="entry name" value="Glucocorticoid receptor-like (DNA-binding domain)"/>
    <property type="match status" value="1"/>
</dbReference>
<name>A0A4D6C7J2_9CHLO</name>
<dbReference type="Gene3D" id="1.10.287.1480">
    <property type="match status" value="1"/>
</dbReference>
<organism evidence="4">
    <name type="scientific">Chloropicon maureeniae</name>
    <dbReference type="NCBI Taxonomy" id="1461542"/>
    <lineage>
        <taxon>Eukaryota</taxon>
        <taxon>Viridiplantae</taxon>
        <taxon>Chlorophyta</taxon>
        <taxon>Chloropicophyceae</taxon>
        <taxon>Chloropicales</taxon>
        <taxon>Chloropicaceae</taxon>
        <taxon>Chloropicon</taxon>
    </lineage>
</organism>
<evidence type="ECO:0000256" key="1">
    <source>
        <dbReference type="ARBA" id="ARBA00009083"/>
    </source>
</evidence>
<keyword evidence="4" id="KW-0496">Mitochondrion</keyword>
<dbReference type="PANTHER" id="PTHR19836:SF19">
    <property type="entry name" value="SMALL RIBOSOMAL SUBUNIT PROTEIN US14M"/>
    <property type="match status" value="1"/>
</dbReference>
<dbReference type="GO" id="GO:0015935">
    <property type="term" value="C:small ribosomal subunit"/>
    <property type="evidence" value="ECO:0007669"/>
    <property type="project" value="TreeGrafter"/>
</dbReference>
<keyword evidence="3" id="KW-0687">Ribonucleoprotein</keyword>
<protein>
    <submittedName>
        <fullName evidence="4">Ribosomal protein S14</fullName>
    </submittedName>
</protein>
<dbReference type="InterPro" id="IPR001209">
    <property type="entry name" value="Ribosomal_uS14"/>
</dbReference>
<dbReference type="GO" id="GO:0003735">
    <property type="term" value="F:structural constituent of ribosome"/>
    <property type="evidence" value="ECO:0007669"/>
    <property type="project" value="InterPro"/>
</dbReference>